<evidence type="ECO:0000313" key="12">
    <source>
        <dbReference type="Proteomes" id="UP001597337"/>
    </source>
</evidence>
<dbReference type="InterPro" id="IPR022383">
    <property type="entry name" value="Lactate/malate_DH_C"/>
</dbReference>
<comment type="caution">
    <text evidence="8">Lacks conserved residue(s) required for the propagation of feature annotation.</text>
</comment>
<evidence type="ECO:0000256" key="1">
    <source>
        <dbReference type="ARBA" id="ARBA00003966"/>
    </source>
</evidence>
<keyword evidence="6 8" id="KW-0520">NAD</keyword>
<dbReference type="InterPro" id="IPR011304">
    <property type="entry name" value="L-lactate_DH"/>
</dbReference>
<keyword evidence="5 8" id="KW-0560">Oxidoreductase</keyword>
<feature type="binding site" evidence="8">
    <location>
        <position position="230"/>
    </location>
    <ligand>
        <name>substrate</name>
    </ligand>
</feature>
<feature type="domain" description="Lactate/malate dehydrogenase C-terminal" evidence="10">
    <location>
        <begin position="146"/>
        <end position="307"/>
    </location>
</feature>
<dbReference type="EC" id="1.1.1.27" evidence="4 8"/>
<evidence type="ECO:0000256" key="7">
    <source>
        <dbReference type="ARBA" id="ARBA00049258"/>
    </source>
</evidence>
<feature type="binding site" evidence="8">
    <location>
        <position position="154"/>
    </location>
    <ligand>
        <name>beta-D-fructose 1,6-bisphosphate</name>
        <dbReference type="ChEBI" id="CHEBI:32966"/>
        <note>allosteric activator</note>
    </ligand>
</feature>
<comment type="pathway">
    <text evidence="2 8">Fermentation; pyruvate fermentation to lactate; (S)-lactate from pyruvate: step 1/1.</text>
</comment>
<comment type="catalytic activity">
    <reaction evidence="7 8">
        <text>(S)-lactate + NAD(+) = pyruvate + NADH + H(+)</text>
        <dbReference type="Rhea" id="RHEA:23444"/>
        <dbReference type="ChEBI" id="CHEBI:15361"/>
        <dbReference type="ChEBI" id="CHEBI:15378"/>
        <dbReference type="ChEBI" id="CHEBI:16651"/>
        <dbReference type="ChEBI" id="CHEBI:57540"/>
        <dbReference type="ChEBI" id="CHEBI:57945"/>
        <dbReference type="EC" id="1.1.1.27"/>
    </reaction>
</comment>
<feature type="binding site" evidence="8">
    <location>
        <begin position="119"/>
        <end position="121"/>
    </location>
    <ligand>
        <name>NAD(+)</name>
        <dbReference type="ChEBI" id="CHEBI:57540"/>
    </ligand>
</feature>
<sequence>MLYQHTIGIIGAGQVGMAAANALFQQRIANELILVDLDRNRAEGEAMDLMHAQGYVGRRRVRAGDYADLAQAQIVIVTAGVGQRPGEDRLSLLNRNAAVFRQIAEQLDRHAPEAILIIASNPVDVLTYVMQTLSKRPHEQVIGTGTMLDTTRLRTLLAEHYMVDPRSVHALILGEHGDSEIAVWSHANIGGTPICGNSILGKPYDPAQMDQILTQVRRAAEEIIARKGYTNWAIGLVLAHLVRTIQEDQNSVLPISVRLAGEYGIEDVCLSIPVAVGLRGAGGRVPIPLNDTERQALTASAETLKRCLHSLDL</sequence>
<evidence type="ECO:0000259" key="9">
    <source>
        <dbReference type="Pfam" id="PF00056"/>
    </source>
</evidence>
<name>A0ABW4Y692_9GAMM</name>
<evidence type="ECO:0000313" key="11">
    <source>
        <dbReference type="EMBL" id="MFD2111164.1"/>
    </source>
</evidence>
<comment type="subcellular location">
    <subcellularLocation>
        <location evidence="8">Cytoplasm</location>
    </subcellularLocation>
</comment>
<dbReference type="PIRSF" id="PIRSF000102">
    <property type="entry name" value="Lac_mal_DH"/>
    <property type="match status" value="1"/>
</dbReference>
<keyword evidence="12" id="KW-1185">Reference proteome</keyword>
<dbReference type="InterPro" id="IPR036291">
    <property type="entry name" value="NAD(P)-bd_dom_sf"/>
</dbReference>
<dbReference type="InterPro" id="IPR001236">
    <property type="entry name" value="Lactate/malate_DH_N"/>
</dbReference>
<feature type="binding site" evidence="8">
    <location>
        <position position="66"/>
    </location>
    <ligand>
        <name>NAD(+)</name>
        <dbReference type="ChEBI" id="CHEBI:57540"/>
    </ligand>
</feature>
<evidence type="ECO:0000256" key="8">
    <source>
        <dbReference type="HAMAP-Rule" id="MF_00488"/>
    </source>
</evidence>
<keyword evidence="8" id="KW-0963">Cytoplasm</keyword>
<feature type="binding site" evidence="8">
    <location>
        <position position="89"/>
    </location>
    <ligand>
        <name>substrate</name>
    </ligand>
</feature>
<feature type="binding site" evidence="8">
    <location>
        <position position="36"/>
    </location>
    <ligand>
        <name>NAD(+)</name>
        <dbReference type="ChEBI" id="CHEBI:57540"/>
    </ligand>
</feature>
<dbReference type="HAMAP" id="MF_00488">
    <property type="entry name" value="Lactate_dehydrog"/>
    <property type="match status" value="1"/>
</dbReference>
<dbReference type="EMBL" id="JBHUHX010000009">
    <property type="protein sequence ID" value="MFD2111164.1"/>
    <property type="molecule type" value="Genomic_DNA"/>
</dbReference>
<dbReference type="NCBIfam" id="TIGR01771">
    <property type="entry name" value="L-LDH-NAD"/>
    <property type="match status" value="1"/>
</dbReference>
<dbReference type="PROSITE" id="PS00064">
    <property type="entry name" value="L_LDH"/>
    <property type="match status" value="1"/>
</dbReference>
<organism evidence="11 12">
    <name type="scientific">Thiorhodococcus fuscus</name>
    <dbReference type="NCBI Taxonomy" id="527200"/>
    <lineage>
        <taxon>Bacteria</taxon>
        <taxon>Pseudomonadati</taxon>
        <taxon>Pseudomonadota</taxon>
        <taxon>Gammaproteobacteria</taxon>
        <taxon>Chromatiales</taxon>
        <taxon>Chromatiaceae</taxon>
        <taxon>Thiorhodococcus</taxon>
    </lineage>
</organism>
<feature type="binding site" evidence="8">
    <location>
        <position position="41"/>
    </location>
    <ligand>
        <name>NAD(+)</name>
        <dbReference type="ChEBI" id="CHEBI:57540"/>
    </ligand>
</feature>
<comment type="caution">
    <text evidence="11">The sequence shown here is derived from an EMBL/GenBank/DDBJ whole genome shotgun (WGS) entry which is preliminary data.</text>
</comment>
<dbReference type="GO" id="GO:0004459">
    <property type="term" value="F:L-lactate dehydrogenase (NAD+) activity"/>
    <property type="evidence" value="ECO:0007669"/>
    <property type="project" value="UniProtKB-EC"/>
</dbReference>
<comment type="subunit">
    <text evidence="8">Homotetramer.</text>
</comment>
<evidence type="ECO:0000256" key="5">
    <source>
        <dbReference type="ARBA" id="ARBA00023002"/>
    </source>
</evidence>
<keyword evidence="8" id="KW-0021">Allosteric enzyme</keyword>
<comment type="function">
    <text evidence="1">Catalyzes the reversible oxidation of malate to oxaloacetate.</text>
</comment>
<dbReference type="InterPro" id="IPR001557">
    <property type="entry name" value="L-lactate/malate_DH"/>
</dbReference>
<dbReference type="Gene3D" id="3.90.110.10">
    <property type="entry name" value="Lactate dehydrogenase/glycoside hydrolase, family 4, C-terminal"/>
    <property type="match status" value="1"/>
</dbReference>
<feature type="binding site" evidence="8">
    <location>
        <begin position="80"/>
        <end position="81"/>
    </location>
    <ligand>
        <name>NAD(+)</name>
        <dbReference type="ChEBI" id="CHEBI:57540"/>
    </ligand>
</feature>
<feature type="domain" description="Lactate/malate dehydrogenase N-terminal" evidence="9">
    <location>
        <begin position="7"/>
        <end position="143"/>
    </location>
</feature>
<dbReference type="PANTHER" id="PTHR43128">
    <property type="entry name" value="L-2-HYDROXYCARBOXYLATE DEHYDROGENASE (NAD(P)(+))"/>
    <property type="match status" value="1"/>
</dbReference>
<dbReference type="CDD" id="cd05292">
    <property type="entry name" value="LDH_2"/>
    <property type="match status" value="1"/>
</dbReference>
<evidence type="ECO:0000256" key="6">
    <source>
        <dbReference type="ARBA" id="ARBA00023027"/>
    </source>
</evidence>
<feature type="binding site" evidence="8">
    <location>
        <position position="144"/>
    </location>
    <ligand>
        <name>NAD(+)</name>
        <dbReference type="ChEBI" id="CHEBI:57540"/>
    </ligand>
</feature>
<dbReference type="PANTHER" id="PTHR43128:SF16">
    <property type="entry name" value="L-LACTATE DEHYDROGENASE"/>
    <property type="match status" value="1"/>
</dbReference>
<dbReference type="Gene3D" id="3.40.50.720">
    <property type="entry name" value="NAD(P)-binding Rossmann-like Domain"/>
    <property type="match status" value="1"/>
</dbReference>
<accession>A0ABW4Y692</accession>
<evidence type="ECO:0000259" key="10">
    <source>
        <dbReference type="Pfam" id="PF02866"/>
    </source>
</evidence>
<comment type="activity regulation">
    <text evidence="8">Allosterically activated by fructose 1,6-bisphosphate (FBP).</text>
</comment>
<dbReference type="RefSeq" id="WP_386024020.1">
    <property type="nucleotide sequence ID" value="NZ_JBHUHX010000009.1"/>
</dbReference>
<proteinExistence type="inferred from homology"/>
<feature type="binding site" evidence="8">
    <location>
        <position position="15"/>
    </location>
    <ligand>
        <name>NAD(+)</name>
        <dbReference type="ChEBI" id="CHEBI:57540"/>
    </ligand>
</feature>
<feature type="binding site" evidence="8">
    <location>
        <begin position="149"/>
        <end position="152"/>
    </location>
    <ligand>
        <name>substrate</name>
    </ligand>
</feature>
<protein>
    <recommendedName>
        <fullName evidence="4 8">L-lactate dehydrogenase</fullName>
        <shortName evidence="8">L-LDH</shortName>
        <ecNumber evidence="4 8">1.1.1.27</ecNumber>
    </recommendedName>
</protein>
<feature type="binding site" evidence="8">
    <location>
        <position position="169"/>
    </location>
    <ligand>
        <name>beta-D-fructose 1,6-bisphosphate</name>
        <dbReference type="ChEBI" id="CHEBI:32966"/>
        <note>allosteric activator</note>
    </ligand>
</feature>
<dbReference type="SUPFAM" id="SSF51735">
    <property type="entry name" value="NAD(P)-binding Rossmann-fold domains"/>
    <property type="match status" value="1"/>
</dbReference>
<feature type="binding site" evidence="8">
    <location>
        <position position="83"/>
    </location>
    <ligand>
        <name>substrate</name>
    </ligand>
</feature>
<dbReference type="InterPro" id="IPR015955">
    <property type="entry name" value="Lactate_DH/Glyco_Ohase_4_C"/>
</dbReference>
<comment type="function">
    <text evidence="8">Catalyzes the conversion of lactate to pyruvate.</text>
</comment>
<comment type="similarity">
    <text evidence="3 8">Belongs to the LDH/MDH superfamily. LDH family.</text>
</comment>
<dbReference type="Pfam" id="PF00056">
    <property type="entry name" value="Ldh_1_N"/>
    <property type="match status" value="1"/>
</dbReference>
<feature type="active site" description="Proton acceptor" evidence="8">
    <location>
        <position position="176"/>
    </location>
</feature>
<dbReference type="InterPro" id="IPR018177">
    <property type="entry name" value="L-lactate_DH_AS"/>
</dbReference>
<dbReference type="SUPFAM" id="SSF56327">
    <property type="entry name" value="LDH C-terminal domain-like"/>
    <property type="match status" value="1"/>
</dbReference>
<dbReference type="PRINTS" id="PR00086">
    <property type="entry name" value="LLDHDRGNASE"/>
</dbReference>
<dbReference type="NCBIfam" id="NF000824">
    <property type="entry name" value="PRK00066.1"/>
    <property type="match status" value="1"/>
</dbReference>
<evidence type="ECO:0000256" key="4">
    <source>
        <dbReference type="ARBA" id="ARBA00012967"/>
    </source>
</evidence>
<evidence type="ECO:0000256" key="2">
    <source>
        <dbReference type="ARBA" id="ARBA00004843"/>
    </source>
</evidence>
<feature type="binding site" evidence="8">
    <location>
        <begin position="121"/>
        <end position="124"/>
    </location>
    <ligand>
        <name>substrate</name>
    </ligand>
</feature>
<dbReference type="Pfam" id="PF02866">
    <property type="entry name" value="Ldh_1_C"/>
    <property type="match status" value="1"/>
</dbReference>
<gene>
    <name evidence="8" type="primary">ldh</name>
    <name evidence="11" type="ORF">ACFSJC_04815</name>
</gene>
<reference evidence="12" key="1">
    <citation type="journal article" date="2019" name="Int. J. Syst. Evol. Microbiol.">
        <title>The Global Catalogue of Microorganisms (GCM) 10K type strain sequencing project: providing services to taxonomists for standard genome sequencing and annotation.</title>
        <authorList>
            <consortium name="The Broad Institute Genomics Platform"/>
            <consortium name="The Broad Institute Genome Sequencing Center for Infectious Disease"/>
            <person name="Wu L."/>
            <person name="Ma J."/>
        </authorList>
    </citation>
    <scope>NUCLEOTIDE SEQUENCE [LARGE SCALE GENOMIC DNA]</scope>
    <source>
        <strain evidence="12">KACC 12597</strain>
    </source>
</reference>
<dbReference type="Proteomes" id="UP001597337">
    <property type="component" value="Unassembled WGS sequence"/>
</dbReference>
<evidence type="ECO:0000256" key="3">
    <source>
        <dbReference type="ARBA" id="ARBA00006054"/>
    </source>
</evidence>